<dbReference type="Gene3D" id="3.40.30.10">
    <property type="entry name" value="Glutaredoxin"/>
    <property type="match status" value="1"/>
</dbReference>
<protein>
    <submittedName>
        <fullName evidence="3">Uncharacterized protein</fullName>
    </submittedName>
</protein>
<feature type="domain" description="Spermatogenesis-associated protein 20-like TRX" evidence="1">
    <location>
        <begin position="58"/>
        <end position="224"/>
    </location>
</feature>
<evidence type="ECO:0000259" key="1">
    <source>
        <dbReference type="Pfam" id="PF03190"/>
    </source>
</evidence>
<name>A0A517QLZ7_9PLAN</name>
<proteinExistence type="predicted"/>
<feature type="domain" description="Thiol:disulfide interchange protein DsbD N-terminal" evidence="2">
    <location>
        <begin position="733"/>
        <end position="840"/>
    </location>
</feature>
<dbReference type="SUPFAM" id="SSF52833">
    <property type="entry name" value="Thioredoxin-like"/>
    <property type="match status" value="1"/>
</dbReference>
<dbReference type="Gene3D" id="1.50.10.10">
    <property type="match status" value="2"/>
</dbReference>
<evidence type="ECO:0000313" key="3">
    <source>
        <dbReference type="EMBL" id="QDT32654.1"/>
    </source>
</evidence>
<dbReference type="Pfam" id="PF11412">
    <property type="entry name" value="DsbD_N"/>
    <property type="match status" value="1"/>
</dbReference>
<reference evidence="3 4" key="1">
    <citation type="submission" date="2019-02" db="EMBL/GenBank/DDBJ databases">
        <title>Deep-cultivation of Planctomycetes and their phenomic and genomic characterization uncovers novel biology.</title>
        <authorList>
            <person name="Wiegand S."/>
            <person name="Jogler M."/>
            <person name="Boedeker C."/>
            <person name="Pinto D."/>
            <person name="Vollmers J."/>
            <person name="Rivas-Marin E."/>
            <person name="Kohn T."/>
            <person name="Peeters S.H."/>
            <person name="Heuer A."/>
            <person name="Rast P."/>
            <person name="Oberbeckmann S."/>
            <person name="Bunk B."/>
            <person name="Jeske O."/>
            <person name="Meyerdierks A."/>
            <person name="Storesund J.E."/>
            <person name="Kallscheuer N."/>
            <person name="Luecker S."/>
            <person name="Lage O.M."/>
            <person name="Pohl T."/>
            <person name="Merkel B.J."/>
            <person name="Hornburger P."/>
            <person name="Mueller R.-W."/>
            <person name="Bruemmer F."/>
            <person name="Labrenz M."/>
            <person name="Spormann A.M."/>
            <person name="Op den Camp H."/>
            <person name="Overmann J."/>
            <person name="Amann R."/>
            <person name="Jetten M.S.M."/>
            <person name="Mascher T."/>
            <person name="Medema M.H."/>
            <person name="Devos D.P."/>
            <person name="Kaster A.-K."/>
            <person name="Ovreas L."/>
            <person name="Rohde M."/>
            <person name="Galperin M.Y."/>
            <person name="Jogler C."/>
        </authorList>
    </citation>
    <scope>NUCLEOTIDE SEQUENCE [LARGE SCALE GENOMIC DNA]</scope>
    <source>
        <strain evidence="3 4">Mal48</strain>
    </source>
</reference>
<dbReference type="InterPro" id="IPR012341">
    <property type="entry name" value="6hp_glycosidase-like_sf"/>
</dbReference>
<dbReference type="PANTHER" id="PTHR42899">
    <property type="entry name" value="SPERMATOGENESIS-ASSOCIATED PROTEIN 20"/>
    <property type="match status" value="1"/>
</dbReference>
<gene>
    <name evidence="3" type="ORF">Mal48_19010</name>
</gene>
<dbReference type="GO" id="GO:0005975">
    <property type="term" value="P:carbohydrate metabolic process"/>
    <property type="evidence" value="ECO:0007669"/>
    <property type="project" value="InterPro"/>
</dbReference>
<dbReference type="InterPro" id="IPR024705">
    <property type="entry name" value="Ssp411"/>
</dbReference>
<evidence type="ECO:0000259" key="2">
    <source>
        <dbReference type="Pfam" id="PF11412"/>
    </source>
</evidence>
<sequence>MQSLKEHSQSLSNSNGQIARMRFLSIIALFGIVLSGMFSIPQPLFGQDAKKKHPQKANRLVNESSPYLLQHAYNPVDWYPWGTEALDAAKKQDKPIFLSIGYSSCFWCHVMERKVFENEEIAKFMNEHFICIKVDREERPDLDEIYMLSLQVYFQLSGSAQGGGWPLSIFLTPTGEPIAGGTYFPPEDLPGRPGFPSVLNQLNDAWNQQKPAVQRTATALSNEVKRLSQPPSFSEGGAVNLKDVQNSIESVLTHYDPVDGGFDFNPKVPDKPKFPVPSRLMLLQSQIARNAENSAELAQKLDKTLDEMGDGGIYDHLGGGFHRYSTDREWLVPHFEKMLYDNAQLAEVYAEAYERTRKKRYREIAEGIMQFVLNEMTDKGGAFYSALDAETDGIEGQYYVWSKEEVQSVLNPNGYRYFAAVYGLDQESKFEQGYVLHLSRPVAETAQQLGLPAEELETRLSRMRAELLKKRLTRKPLRRDDKILTSWNGLMIRAFARTGKILQRQDYIEHANKAALYLLSTLRDREGRLLRTAMNDKASLPAYLDDYAFLVSGLLALHDATGEEKWLNTARLLTDNQINQFWDRDRGGFFFTSHDHESLIARTKSAYDSVIPSGNSVSIQNLTKLASLTGDSIYAKHAQQTIDAFASQFRQSLGSLPYFAMATQAFLISQGNQSVPNGAGNLFAGGVSAPMDPKPETPKESPIIVGLAPANPDSLKDAKASPRGFFGLDSVTAGGTVPVAIEITIAEGWHINANPAQPDFVIPTELKIAGESKLKLSKIQYPKGHQFKLEGIDQALSVYEGKVLVKALLHVPEGSQGEIPVKIQLQSQACDSKSCLAPKRVVLQGSIKILPAGGVQPKPINQTIFREATPK</sequence>
<dbReference type="InterPro" id="IPR036249">
    <property type="entry name" value="Thioredoxin-like_sf"/>
</dbReference>
<evidence type="ECO:0000313" key="4">
    <source>
        <dbReference type="Proteomes" id="UP000315724"/>
    </source>
</evidence>
<dbReference type="Proteomes" id="UP000315724">
    <property type="component" value="Chromosome"/>
</dbReference>
<dbReference type="KEGG" id="tpol:Mal48_19010"/>
<dbReference type="InterPro" id="IPR008928">
    <property type="entry name" value="6-hairpin_glycosidase_sf"/>
</dbReference>
<accession>A0A517QLZ7</accession>
<dbReference type="PANTHER" id="PTHR42899:SF1">
    <property type="entry name" value="SPERMATOGENESIS-ASSOCIATED PROTEIN 20"/>
    <property type="match status" value="1"/>
</dbReference>
<dbReference type="CDD" id="cd02955">
    <property type="entry name" value="SSP411"/>
    <property type="match status" value="1"/>
</dbReference>
<dbReference type="EMBL" id="CP036267">
    <property type="protein sequence ID" value="QDT32654.1"/>
    <property type="molecule type" value="Genomic_DNA"/>
</dbReference>
<dbReference type="InterPro" id="IPR028250">
    <property type="entry name" value="DsbDN"/>
</dbReference>
<dbReference type="AlphaFoldDB" id="A0A517QLZ7"/>
<dbReference type="Pfam" id="PF03190">
    <property type="entry name" value="Thioredox_DsbH"/>
    <property type="match status" value="1"/>
</dbReference>
<dbReference type="InterPro" id="IPR004879">
    <property type="entry name" value="Ssp411-like_TRX"/>
</dbReference>
<keyword evidence="4" id="KW-1185">Reference proteome</keyword>
<organism evidence="3 4">
    <name type="scientific">Thalassoglobus polymorphus</name>
    <dbReference type="NCBI Taxonomy" id="2527994"/>
    <lineage>
        <taxon>Bacteria</taxon>
        <taxon>Pseudomonadati</taxon>
        <taxon>Planctomycetota</taxon>
        <taxon>Planctomycetia</taxon>
        <taxon>Planctomycetales</taxon>
        <taxon>Planctomycetaceae</taxon>
        <taxon>Thalassoglobus</taxon>
    </lineage>
</organism>
<dbReference type="SUPFAM" id="SSF48208">
    <property type="entry name" value="Six-hairpin glycosidases"/>
    <property type="match status" value="1"/>
</dbReference>